<dbReference type="EMBL" id="CP073767">
    <property type="protein sequence ID" value="UWZ59365.1"/>
    <property type="molecule type" value="Genomic_DNA"/>
</dbReference>
<dbReference type="SFLD" id="SFLDS00029">
    <property type="entry name" value="Radical_SAM"/>
    <property type="match status" value="1"/>
</dbReference>
<feature type="domain" description="Radical SAM core" evidence="5">
    <location>
        <begin position="1"/>
        <end position="231"/>
    </location>
</feature>
<dbReference type="InterPro" id="IPR013785">
    <property type="entry name" value="Aldolase_TIM"/>
</dbReference>
<protein>
    <submittedName>
        <fullName evidence="6">FxsB family radical SAM/SPASM domain protein</fullName>
    </submittedName>
</protein>
<evidence type="ECO:0000256" key="4">
    <source>
        <dbReference type="ARBA" id="ARBA00023014"/>
    </source>
</evidence>
<dbReference type="Proteomes" id="UP001058003">
    <property type="component" value="Chromosome"/>
</dbReference>
<name>A0A9Q9MLV1_9ACTN</name>
<evidence type="ECO:0000313" key="6">
    <source>
        <dbReference type="EMBL" id="UWZ59365.1"/>
    </source>
</evidence>
<keyword evidence="2" id="KW-0479">Metal-binding</keyword>
<dbReference type="SFLD" id="SFLDG01072">
    <property type="entry name" value="dehydrogenase_like"/>
    <property type="match status" value="1"/>
</dbReference>
<keyword evidence="1" id="KW-0949">S-adenosyl-L-methionine</keyword>
<evidence type="ECO:0000256" key="2">
    <source>
        <dbReference type="ARBA" id="ARBA00022723"/>
    </source>
</evidence>
<reference evidence="6" key="1">
    <citation type="submission" date="2021-04" db="EMBL/GenBank/DDBJ databases">
        <title>Dactylosporangium aurantiacum NRRL B-8018 full assembly.</title>
        <authorList>
            <person name="Hartkoorn R.C."/>
            <person name="Beaudoing E."/>
            <person name="Hot D."/>
        </authorList>
    </citation>
    <scope>NUCLEOTIDE SEQUENCE</scope>
    <source>
        <strain evidence="6">NRRL B-8018</strain>
    </source>
</reference>
<dbReference type="PANTHER" id="PTHR43273:SF8">
    <property type="entry name" value="RADICAL SAM DOMAIN PROTEIN"/>
    <property type="match status" value="1"/>
</dbReference>
<dbReference type="InterPro" id="IPR007197">
    <property type="entry name" value="rSAM"/>
</dbReference>
<dbReference type="GO" id="GO:0046872">
    <property type="term" value="F:metal ion binding"/>
    <property type="evidence" value="ECO:0007669"/>
    <property type="project" value="UniProtKB-KW"/>
</dbReference>
<dbReference type="CDD" id="cd01335">
    <property type="entry name" value="Radical_SAM"/>
    <property type="match status" value="1"/>
</dbReference>
<evidence type="ECO:0000259" key="5">
    <source>
        <dbReference type="PROSITE" id="PS51918"/>
    </source>
</evidence>
<dbReference type="AlphaFoldDB" id="A0A9Q9MLV1"/>
<keyword evidence="4" id="KW-0411">Iron-sulfur</keyword>
<keyword evidence="7" id="KW-1185">Reference proteome</keyword>
<dbReference type="PROSITE" id="PS51918">
    <property type="entry name" value="RADICAL_SAM"/>
    <property type="match status" value="1"/>
</dbReference>
<sequence>MHDIVLKIHQRCNLACDYCYVYETVDQSWRDRPAAMPQDVWEAAVDAIGRHAAAHGSRGVRVILHGGEPLLFGTERIGALTTRLRGAVPDTCAVEVGMQTNGVLLTERRLDALRPHGIAFGVSIDGVPEVHDAHRVTRSGRGSFAAAARALDLLRRPEHRASYAGILCTVSAGTDPIACYEQLLAFDPPTVDLLLPHANWQHPPQRPHDDARTAYADWLIAVFDRWYSGGETRIRLFEDVISLLLGGGSRSEQIGLSPAAVVVIESDGAIEQVDALKSAYPGACATGLDIRHDELDRVLDDPGVIARQLGLAALSDTCRACPVHPVCGAGHYAHRFRPGQGFHNPSVYCADLRKLIEHVHGRLSEDVRRRVAGQVTGA</sequence>
<dbReference type="KEGG" id="daur:Daura_04960"/>
<proteinExistence type="predicted"/>
<dbReference type="InterPro" id="IPR026335">
    <property type="entry name" value="rSAM_SPASM_FxsB"/>
</dbReference>
<organism evidence="6 7">
    <name type="scientific">Dactylosporangium aurantiacum</name>
    <dbReference type="NCBI Taxonomy" id="35754"/>
    <lineage>
        <taxon>Bacteria</taxon>
        <taxon>Bacillati</taxon>
        <taxon>Actinomycetota</taxon>
        <taxon>Actinomycetes</taxon>
        <taxon>Micromonosporales</taxon>
        <taxon>Micromonosporaceae</taxon>
        <taxon>Dactylosporangium</taxon>
    </lineage>
</organism>
<dbReference type="SUPFAM" id="SSF102114">
    <property type="entry name" value="Radical SAM enzymes"/>
    <property type="match status" value="1"/>
</dbReference>
<accession>A0A9Q9MLV1</accession>
<dbReference type="GO" id="GO:0051536">
    <property type="term" value="F:iron-sulfur cluster binding"/>
    <property type="evidence" value="ECO:0007669"/>
    <property type="project" value="UniProtKB-KW"/>
</dbReference>
<dbReference type="SFLD" id="SFLDG01386">
    <property type="entry name" value="main_SPASM_domain-containing"/>
    <property type="match status" value="1"/>
</dbReference>
<keyword evidence="3" id="KW-0408">Iron</keyword>
<dbReference type="SFLD" id="SFLDG01067">
    <property type="entry name" value="SPASM/twitch_domain_containing"/>
    <property type="match status" value="1"/>
</dbReference>
<dbReference type="Pfam" id="PF04055">
    <property type="entry name" value="Radical_SAM"/>
    <property type="match status" value="1"/>
</dbReference>
<dbReference type="InterPro" id="IPR058240">
    <property type="entry name" value="rSAM_sf"/>
</dbReference>
<dbReference type="GO" id="GO:0016491">
    <property type="term" value="F:oxidoreductase activity"/>
    <property type="evidence" value="ECO:0007669"/>
    <property type="project" value="InterPro"/>
</dbReference>
<dbReference type="Gene3D" id="3.20.20.70">
    <property type="entry name" value="Aldolase class I"/>
    <property type="match status" value="1"/>
</dbReference>
<dbReference type="InterPro" id="IPR023867">
    <property type="entry name" value="Sulphatase_maturase_rSAM"/>
</dbReference>
<dbReference type="PANTHER" id="PTHR43273">
    <property type="entry name" value="ANAEROBIC SULFATASE-MATURATING ENZYME HOMOLOG ASLB-RELATED"/>
    <property type="match status" value="1"/>
</dbReference>
<evidence type="ECO:0000256" key="1">
    <source>
        <dbReference type="ARBA" id="ARBA00022691"/>
    </source>
</evidence>
<evidence type="ECO:0000313" key="7">
    <source>
        <dbReference type="Proteomes" id="UP001058003"/>
    </source>
</evidence>
<evidence type="ECO:0000256" key="3">
    <source>
        <dbReference type="ARBA" id="ARBA00023004"/>
    </source>
</evidence>
<gene>
    <name evidence="6" type="ORF">Daura_04960</name>
</gene>
<dbReference type="NCBIfam" id="TIGR04269">
    <property type="entry name" value="SAM_SPASM_FxsB"/>
    <property type="match status" value="1"/>
</dbReference>